<organism evidence="2 3">
    <name type="scientific">Phytophthora cactorum</name>
    <dbReference type="NCBI Taxonomy" id="29920"/>
    <lineage>
        <taxon>Eukaryota</taxon>
        <taxon>Sar</taxon>
        <taxon>Stramenopiles</taxon>
        <taxon>Oomycota</taxon>
        <taxon>Peronosporomycetes</taxon>
        <taxon>Peronosporales</taxon>
        <taxon>Peronosporaceae</taxon>
        <taxon>Phytophthora</taxon>
    </lineage>
</organism>
<keyword evidence="1" id="KW-0472">Membrane</keyword>
<dbReference type="EMBL" id="RCMK01001166">
    <property type="protein sequence ID" value="KAG2900274.1"/>
    <property type="molecule type" value="Genomic_DNA"/>
</dbReference>
<evidence type="ECO:0000313" key="3">
    <source>
        <dbReference type="Proteomes" id="UP000736787"/>
    </source>
</evidence>
<dbReference type="Proteomes" id="UP000736787">
    <property type="component" value="Unassembled WGS sequence"/>
</dbReference>
<proteinExistence type="predicted"/>
<comment type="caution">
    <text evidence="2">The sequence shown here is derived from an EMBL/GenBank/DDBJ whole genome shotgun (WGS) entry which is preliminary data.</text>
</comment>
<name>A0A8T1BEE0_9STRA</name>
<evidence type="ECO:0000256" key="1">
    <source>
        <dbReference type="SAM" id="Phobius"/>
    </source>
</evidence>
<dbReference type="AlphaFoldDB" id="A0A8T1BEE0"/>
<accession>A0A8T1BEE0</accession>
<reference evidence="2" key="1">
    <citation type="submission" date="2018-10" db="EMBL/GenBank/DDBJ databases">
        <title>Effector identification in a new, highly contiguous assembly of the strawberry crown rot pathogen Phytophthora cactorum.</title>
        <authorList>
            <person name="Armitage A.D."/>
            <person name="Nellist C.F."/>
            <person name="Bates H."/>
            <person name="Vickerstaff R.J."/>
            <person name="Harrison R.J."/>
        </authorList>
    </citation>
    <scope>NUCLEOTIDE SEQUENCE</scope>
    <source>
        <strain evidence="2">4040</strain>
    </source>
</reference>
<feature type="transmembrane region" description="Helical" evidence="1">
    <location>
        <begin position="20"/>
        <end position="41"/>
    </location>
</feature>
<keyword evidence="1" id="KW-1133">Transmembrane helix</keyword>
<evidence type="ECO:0000313" key="2">
    <source>
        <dbReference type="EMBL" id="KAG2900274.1"/>
    </source>
</evidence>
<gene>
    <name evidence="2" type="ORF">PC117_g22003</name>
</gene>
<keyword evidence="1" id="KW-0812">Transmembrane</keyword>
<protein>
    <submittedName>
        <fullName evidence="2">Uncharacterized protein</fullName>
    </submittedName>
</protein>
<sequence length="44" mass="4898">MLVRSLYKVFAGGHFEVFAGVVFVSTVGFHSSFFVLIWGALDQM</sequence>